<accession>A0A4Z2J2S9</accession>
<organism evidence="1 2">
    <name type="scientific">Liparis tanakae</name>
    <name type="common">Tanaka's snailfish</name>
    <dbReference type="NCBI Taxonomy" id="230148"/>
    <lineage>
        <taxon>Eukaryota</taxon>
        <taxon>Metazoa</taxon>
        <taxon>Chordata</taxon>
        <taxon>Craniata</taxon>
        <taxon>Vertebrata</taxon>
        <taxon>Euteleostomi</taxon>
        <taxon>Actinopterygii</taxon>
        <taxon>Neopterygii</taxon>
        <taxon>Teleostei</taxon>
        <taxon>Neoteleostei</taxon>
        <taxon>Acanthomorphata</taxon>
        <taxon>Eupercaria</taxon>
        <taxon>Perciformes</taxon>
        <taxon>Cottioidei</taxon>
        <taxon>Cottales</taxon>
        <taxon>Liparidae</taxon>
        <taxon>Liparis</taxon>
    </lineage>
</organism>
<evidence type="ECO:0000313" key="2">
    <source>
        <dbReference type="Proteomes" id="UP000314294"/>
    </source>
</evidence>
<evidence type="ECO:0000313" key="1">
    <source>
        <dbReference type="EMBL" id="TNN84519.1"/>
    </source>
</evidence>
<reference evidence="1 2" key="1">
    <citation type="submission" date="2019-03" db="EMBL/GenBank/DDBJ databases">
        <title>First draft genome of Liparis tanakae, snailfish: a comprehensive survey of snailfish specific genes.</title>
        <authorList>
            <person name="Kim W."/>
            <person name="Song I."/>
            <person name="Jeong J.-H."/>
            <person name="Kim D."/>
            <person name="Kim S."/>
            <person name="Ryu S."/>
            <person name="Song J.Y."/>
            <person name="Lee S.K."/>
        </authorList>
    </citation>
    <scope>NUCLEOTIDE SEQUENCE [LARGE SCALE GENOMIC DNA]</scope>
    <source>
        <tissue evidence="1">Muscle</tissue>
    </source>
</reference>
<sequence>MESAMRRQLDASRFSGRGRGALSRFLKCRNDPEDPGKEKNKKGVLILLTARVLSPTLDAMRPSMVPYSASRDVSLSIWLLWMRLNTRMATAERTMRMMMGATMTMASVATL</sequence>
<keyword evidence="2" id="KW-1185">Reference proteome</keyword>
<comment type="caution">
    <text evidence="1">The sequence shown here is derived from an EMBL/GenBank/DDBJ whole genome shotgun (WGS) entry which is preliminary data.</text>
</comment>
<dbReference type="EMBL" id="SRLO01000026">
    <property type="protein sequence ID" value="TNN84519.1"/>
    <property type="molecule type" value="Genomic_DNA"/>
</dbReference>
<protein>
    <submittedName>
        <fullName evidence="1">Uncharacterized protein</fullName>
    </submittedName>
</protein>
<dbReference type="Proteomes" id="UP000314294">
    <property type="component" value="Unassembled WGS sequence"/>
</dbReference>
<gene>
    <name evidence="1" type="ORF">EYF80_005219</name>
</gene>
<dbReference type="AlphaFoldDB" id="A0A4Z2J2S9"/>
<proteinExistence type="predicted"/>
<name>A0A4Z2J2S9_9TELE</name>